<dbReference type="KEGG" id="cci:CC1G_15024"/>
<evidence type="ECO:0000313" key="1">
    <source>
        <dbReference type="EMBL" id="EFI27199.1"/>
    </source>
</evidence>
<evidence type="ECO:0000313" key="2">
    <source>
        <dbReference type="Proteomes" id="UP000001861"/>
    </source>
</evidence>
<dbReference type="HOGENOM" id="CLU_1796377_0_0_1"/>
<organism evidence="1 2">
    <name type="scientific">Coprinopsis cinerea (strain Okayama-7 / 130 / ATCC MYA-4618 / FGSC 9003)</name>
    <name type="common">Inky cap fungus</name>
    <name type="synonym">Hormographiella aspergillata</name>
    <dbReference type="NCBI Taxonomy" id="240176"/>
    <lineage>
        <taxon>Eukaryota</taxon>
        <taxon>Fungi</taxon>
        <taxon>Dikarya</taxon>
        <taxon>Basidiomycota</taxon>
        <taxon>Agaricomycotina</taxon>
        <taxon>Agaricomycetes</taxon>
        <taxon>Agaricomycetidae</taxon>
        <taxon>Agaricales</taxon>
        <taxon>Agaricineae</taxon>
        <taxon>Psathyrellaceae</taxon>
        <taxon>Coprinopsis</taxon>
    </lineage>
</organism>
<keyword evidence="2" id="KW-1185">Reference proteome</keyword>
<name>D6RPD1_COPC7</name>
<reference evidence="1 2" key="1">
    <citation type="journal article" date="2010" name="Proc. Natl. Acad. Sci. U.S.A.">
        <title>Insights into evolution of multicellular fungi from the assembled chromosomes of the mushroom Coprinopsis cinerea (Coprinus cinereus).</title>
        <authorList>
            <person name="Stajich J.E."/>
            <person name="Wilke S.K."/>
            <person name="Ahren D."/>
            <person name="Au C.H."/>
            <person name="Birren B.W."/>
            <person name="Borodovsky M."/>
            <person name="Burns C."/>
            <person name="Canback B."/>
            <person name="Casselton L.A."/>
            <person name="Cheng C.K."/>
            <person name="Deng J."/>
            <person name="Dietrich F.S."/>
            <person name="Fargo D.C."/>
            <person name="Farman M.L."/>
            <person name="Gathman A.C."/>
            <person name="Goldberg J."/>
            <person name="Guigo R."/>
            <person name="Hoegger P.J."/>
            <person name="Hooker J.B."/>
            <person name="Huggins A."/>
            <person name="James T.Y."/>
            <person name="Kamada T."/>
            <person name="Kilaru S."/>
            <person name="Kodira C."/>
            <person name="Kues U."/>
            <person name="Kupfer D."/>
            <person name="Kwan H.S."/>
            <person name="Lomsadze A."/>
            <person name="Li W."/>
            <person name="Lilly W.W."/>
            <person name="Ma L.J."/>
            <person name="Mackey A.J."/>
            <person name="Manning G."/>
            <person name="Martin F."/>
            <person name="Muraguchi H."/>
            <person name="Natvig D.O."/>
            <person name="Palmerini H."/>
            <person name="Ramesh M.A."/>
            <person name="Rehmeyer C.J."/>
            <person name="Roe B.A."/>
            <person name="Shenoy N."/>
            <person name="Stanke M."/>
            <person name="Ter-Hovhannisyan V."/>
            <person name="Tunlid A."/>
            <person name="Velagapudi R."/>
            <person name="Vision T.J."/>
            <person name="Zeng Q."/>
            <person name="Zolan M.E."/>
            <person name="Pukkila P.J."/>
        </authorList>
    </citation>
    <scope>NUCLEOTIDE SEQUENCE [LARGE SCALE GENOMIC DNA]</scope>
    <source>
        <strain evidence="2">Okayama-7 / 130 / ATCC MYA-4618 / FGSC 9003</strain>
    </source>
</reference>
<dbReference type="Proteomes" id="UP000001861">
    <property type="component" value="Unassembled WGS sequence"/>
</dbReference>
<comment type="caution">
    <text evidence="1">The sequence shown here is derived from an EMBL/GenBank/DDBJ whole genome shotgun (WGS) entry which is preliminary data.</text>
</comment>
<dbReference type="AlphaFoldDB" id="D6RPD1"/>
<dbReference type="RefSeq" id="XP_002910693.1">
    <property type="nucleotide sequence ID" value="XM_002910647.1"/>
</dbReference>
<dbReference type="GeneID" id="9379610"/>
<accession>D6RPD1</accession>
<dbReference type="InParanoid" id="D6RPD1"/>
<protein>
    <submittedName>
        <fullName evidence="1">Uncharacterized protein</fullName>
    </submittedName>
</protein>
<dbReference type="EMBL" id="AACS02000008">
    <property type="protein sequence ID" value="EFI27199.1"/>
    <property type="molecule type" value="Genomic_DNA"/>
</dbReference>
<gene>
    <name evidence="1" type="ORF">CC1G_15024</name>
</gene>
<dbReference type="VEuPathDB" id="FungiDB:CC1G_15024"/>
<proteinExistence type="predicted"/>
<sequence length="144" mass="16029">MVDQVVKIQASFKYIIGGAYASGIPSRYGNWNGGSDLLSFTHSKLVLWRRKISLLPLVWGTSYPPVRDSRPGTPLVFCPMSLFTWNISHPSGCIQLPSKYPPSTSSCVGDMYTSKIEKTPLEVSWVTLSIGYELRGFRLSLIQP</sequence>